<evidence type="ECO:0000313" key="3">
    <source>
        <dbReference type="Proteomes" id="UP000199501"/>
    </source>
</evidence>
<dbReference type="AlphaFoldDB" id="A0A1G6QB70"/>
<name>A0A1G6QB70_9PSEU</name>
<dbReference type="RefSeq" id="WP_091450208.1">
    <property type="nucleotide sequence ID" value="NZ_FMZZ01000005.1"/>
</dbReference>
<sequence>MRTLVALASLGMLTAGMLAGCAESKQAPVSAEFTSTVTSLLGAVDGSARPTFDALTCGSVFDASGNDLVAMWADATVRDVSAAELRAAGIKAGWQPQVAEGFDLVLIGPHEVKFALKGDKVRAELAKCSISGRHQELSIDLRPDLTAEQQRAMSPGFAAAARAAKGVAEIAGEPVDVKTFPASGQITDAPDVSLTTCGAGGGARGARWYASTRQGITAAPDLKQRVLDYLGPEWTVDPREGQPGYLAASRPADQVGFTVSLRTPKNAGAEMELVANGECVLVAGP</sequence>
<keyword evidence="3" id="KW-1185">Reference proteome</keyword>
<feature type="chain" id="PRO_5039648034" description="Lipoprotein" evidence="1">
    <location>
        <begin position="20"/>
        <end position="285"/>
    </location>
</feature>
<feature type="signal peptide" evidence="1">
    <location>
        <begin position="1"/>
        <end position="19"/>
    </location>
</feature>
<protein>
    <recommendedName>
        <fullName evidence="4">Lipoprotein</fullName>
    </recommendedName>
</protein>
<evidence type="ECO:0000256" key="1">
    <source>
        <dbReference type="SAM" id="SignalP"/>
    </source>
</evidence>
<organism evidence="2 3">
    <name type="scientific">Actinokineospora iranica</name>
    <dbReference type="NCBI Taxonomy" id="1271860"/>
    <lineage>
        <taxon>Bacteria</taxon>
        <taxon>Bacillati</taxon>
        <taxon>Actinomycetota</taxon>
        <taxon>Actinomycetes</taxon>
        <taxon>Pseudonocardiales</taxon>
        <taxon>Pseudonocardiaceae</taxon>
        <taxon>Actinokineospora</taxon>
    </lineage>
</organism>
<dbReference type="OrthoDB" id="3694227at2"/>
<evidence type="ECO:0008006" key="4">
    <source>
        <dbReference type="Google" id="ProtNLM"/>
    </source>
</evidence>
<accession>A0A1G6QB70</accession>
<evidence type="ECO:0000313" key="2">
    <source>
        <dbReference type="EMBL" id="SDC88915.1"/>
    </source>
</evidence>
<keyword evidence="1" id="KW-0732">Signal</keyword>
<reference evidence="3" key="1">
    <citation type="submission" date="2016-10" db="EMBL/GenBank/DDBJ databases">
        <authorList>
            <person name="Varghese N."/>
            <person name="Submissions S."/>
        </authorList>
    </citation>
    <scope>NUCLEOTIDE SEQUENCE [LARGE SCALE GENOMIC DNA]</scope>
    <source>
        <strain evidence="3">IBRC-M 10403</strain>
    </source>
</reference>
<dbReference type="EMBL" id="FMZZ01000005">
    <property type="protein sequence ID" value="SDC88915.1"/>
    <property type="molecule type" value="Genomic_DNA"/>
</dbReference>
<dbReference type="PROSITE" id="PS51257">
    <property type="entry name" value="PROKAR_LIPOPROTEIN"/>
    <property type="match status" value="1"/>
</dbReference>
<dbReference type="STRING" id="1271860.SAMN05216174_105160"/>
<dbReference type="Proteomes" id="UP000199501">
    <property type="component" value="Unassembled WGS sequence"/>
</dbReference>
<gene>
    <name evidence="2" type="ORF">SAMN05216174_105160</name>
</gene>
<proteinExistence type="predicted"/>